<organism evidence="2">
    <name type="scientific">Clastoptera arizonana</name>
    <name type="common">Arizona spittle bug</name>
    <dbReference type="NCBI Taxonomy" id="38151"/>
    <lineage>
        <taxon>Eukaryota</taxon>
        <taxon>Metazoa</taxon>
        <taxon>Ecdysozoa</taxon>
        <taxon>Arthropoda</taxon>
        <taxon>Hexapoda</taxon>
        <taxon>Insecta</taxon>
        <taxon>Pterygota</taxon>
        <taxon>Neoptera</taxon>
        <taxon>Paraneoptera</taxon>
        <taxon>Hemiptera</taxon>
        <taxon>Auchenorrhyncha</taxon>
        <taxon>Cercopoidea</taxon>
        <taxon>Clastopteridae</taxon>
        <taxon>Clastoptera</taxon>
    </lineage>
</organism>
<feature type="region of interest" description="Disordered" evidence="1">
    <location>
        <begin position="53"/>
        <end position="72"/>
    </location>
</feature>
<sequence>DTLNPPKVDDEPEIFSEKSGANSSLNVTSVLNETISVESALNVSSVVDAALYPNATNEGGKNESAYSSNESGSVAGNISAIVEGALSSNVSIEGGKNESASGPNESGPKGNEGSLGDGSVSGNISAIVEAALSSNVSIEGGKNESASSSNEGSLGDGSVSGNISAIVEAALSSNVSIEGKKNESGSASNDPELKGNGGSLGNSSASGNVSAILEAALTPKNESSPVFDESEVEDKNDSVLNGSLTVNVTGSGSENSEQNVTDSVDTVKVNVSALVENASNVTIEGYKNLTKPAFNITSIDLSGNAENQKTDPDLQAETNVTASSNTGAGVNSTKTGESDISSALNVTSDVVTKIGEKGGLNKLLGLRAKRNSELTLDNGWDEEADNLLNNLIN</sequence>
<feature type="non-terminal residue" evidence="2">
    <location>
        <position position="1"/>
    </location>
</feature>
<name>A0A1B6E6H4_9HEMI</name>
<feature type="region of interest" description="Disordered" evidence="1">
    <location>
        <begin position="137"/>
        <end position="156"/>
    </location>
</feature>
<dbReference type="AlphaFoldDB" id="A0A1B6E6H4"/>
<feature type="compositionally biased region" description="Polar residues" evidence="1">
    <location>
        <begin position="54"/>
        <end position="72"/>
    </location>
</feature>
<reference evidence="2" key="1">
    <citation type="submission" date="2015-12" db="EMBL/GenBank/DDBJ databases">
        <title>De novo transcriptome assembly of four potential Pierce s Disease insect vectors from Arizona vineyards.</title>
        <authorList>
            <person name="Tassone E.E."/>
        </authorList>
    </citation>
    <scope>NUCLEOTIDE SEQUENCE</scope>
</reference>
<feature type="region of interest" description="Disordered" evidence="1">
    <location>
        <begin position="1"/>
        <end position="22"/>
    </location>
</feature>
<protein>
    <submittedName>
        <fullName evidence="2">Uncharacterized protein</fullName>
    </submittedName>
</protein>
<dbReference type="EMBL" id="GEDC01003766">
    <property type="protein sequence ID" value="JAS33532.1"/>
    <property type="molecule type" value="Transcribed_RNA"/>
</dbReference>
<evidence type="ECO:0000256" key="1">
    <source>
        <dbReference type="SAM" id="MobiDB-lite"/>
    </source>
</evidence>
<feature type="region of interest" description="Disordered" evidence="1">
    <location>
        <begin position="92"/>
        <end position="118"/>
    </location>
</feature>
<feature type="region of interest" description="Disordered" evidence="1">
    <location>
        <begin position="177"/>
        <end position="202"/>
    </location>
</feature>
<accession>A0A1B6E6H4</accession>
<evidence type="ECO:0000313" key="2">
    <source>
        <dbReference type="EMBL" id="JAS33532.1"/>
    </source>
</evidence>
<proteinExistence type="predicted"/>
<gene>
    <name evidence="2" type="ORF">g.5360</name>
</gene>